<feature type="transmembrane region" description="Helical" evidence="2">
    <location>
        <begin position="199"/>
        <end position="218"/>
    </location>
</feature>
<feature type="region of interest" description="Disordered" evidence="1">
    <location>
        <begin position="308"/>
        <end position="334"/>
    </location>
</feature>
<keyword evidence="2" id="KW-0812">Transmembrane</keyword>
<comment type="caution">
    <text evidence="3">The sequence shown here is derived from an EMBL/GenBank/DDBJ whole genome shotgun (WGS) entry which is preliminary data.</text>
</comment>
<proteinExistence type="predicted"/>
<feature type="compositionally biased region" description="Low complexity" evidence="1">
    <location>
        <begin position="392"/>
        <end position="419"/>
    </location>
</feature>
<feature type="transmembrane region" description="Helical" evidence="2">
    <location>
        <begin position="238"/>
        <end position="261"/>
    </location>
</feature>
<protein>
    <submittedName>
        <fullName evidence="3">Uncharacterized protein</fullName>
    </submittedName>
</protein>
<gene>
    <name evidence="3" type="ORF">MYCIT1_LOCUS3658</name>
</gene>
<feature type="region of interest" description="Disordered" evidence="1">
    <location>
        <begin position="388"/>
        <end position="485"/>
    </location>
</feature>
<sequence>MQPTMNMFPRRIANAKASERELIISRAPARNYTLRLIDPECHSSPSSRDHPFLLRTAYHSCNQSRVYTSHNVECSHYDKRRADVHEHLSTLDVVYHAFDHIVFVQQHQHQHQHQQYHEHQHPADDLRDNSTAHYLDLIGALDGPWWSGCNADVDTDAVADYRACCDELGSRPNAYWVSRVLVRVAFRSSSAWLRRTIRFLVRCAFAVPATGLPAMPIVTHGYHPSKRIHTFFQNKAAVGATFAIVGLIAVGLIFAVITTTLRRKRARAFDREIAEEAKRAPPPVFLDDEDYGAGYSYADPVYGGAAKSVSEGAYPQSSEGAHSNPNGHTPSNYMYPSGYSDLGFSEVSSHGTFAQPAMEAQYGNNNAGGGAGGFAGYGAAGAYEMSGYGQHQQQQPQQDWQQPQQDWQQPQQGGYVYPGEEPQAGTYPQANTYPPAAPSASGSGSGSGSGADLGRSKSGGRSLVDAYASTPGAVPHEPAQTQPQMPVYANGYASQYQTPHLEDSADAYGGVESQHGHVGGLEDEEEDYEPAPRVLKIANE</sequence>
<accession>A0AAD2GUN6</accession>
<dbReference type="EMBL" id="CAVNYO010000045">
    <property type="protein sequence ID" value="CAK5263911.1"/>
    <property type="molecule type" value="Genomic_DNA"/>
</dbReference>
<feature type="compositionally biased region" description="Polar residues" evidence="1">
    <location>
        <begin position="315"/>
        <end position="334"/>
    </location>
</feature>
<dbReference type="Proteomes" id="UP001295794">
    <property type="component" value="Unassembled WGS sequence"/>
</dbReference>
<name>A0AAD2GUN6_9AGAR</name>
<feature type="region of interest" description="Disordered" evidence="1">
    <location>
        <begin position="506"/>
        <end position="531"/>
    </location>
</feature>
<evidence type="ECO:0000256" key="2">
    <source>
        <dbReference type="SAM" id="Phobius"/>
    </source>
</evidence>
<keyword evidence="4" id="KW-1185">Reference proteome</keyword>
<reference evidence="3" key="1">
    <citation type="submission" date="2023-11" db="EMBL/GenBank/DDBJ databases">
        <authorList>
            <person name="De Vega J J."/>
            <person name="De Vega J J."/>
        </authorList>
    </citation>
    <scope>NUCLEOTIDE SEQUENCE</scope>
</reference>
<evidence type="ECO:0000313" key="3">
    <source>
        <dbReference type="EMBL" id="CAK5263911.1"/>
    </source>
</evidence>
<keyword evidence="2" id="KW-0472">Membrane</keyword>
<dbReference type="AlphaFoldDB" id="A0AAD2GUN6"/>
<evidence type="ECO:0000256" key="1">
    <source>
        <dbReference type="SAM" id="MobiDB-lite"/>
    </source>
</evidence>
<keyword evidence="2" id="KW-1133">Transmembrane helix</keyword>
<organism evidence="3 4">
    <name type="scientific">Mycena citricolor</name>
    <dbReference type="NCBI Taxonomy" id="2018698"/>
    <lineage>
        <taxon>Eukaryota</taxon>
        <taxon>Fungi</taxon>
        <taxon>Dikarya</taxon>
        <taxon>Basidiomycota</taxon>
        <taxon>Agaricomycotina</taxon>
        <taxon>Agaricomycetes</taxon>
        <taxon>Agaricomycetidae</taxon>
        <taxon>Agaricales</taxon>
        <taxon>Marasmiineae</taxon>
        <taxon>Mycenaceae</taxon>
        <taxon>Mycena</taxon>
    </lineage>
</organism>
<evidence type="ECO:0000313" key="4">
    <source>
        <dbReference type="Proteomes" id="UP001295794"/>
    </source>
</evidence>